<dbReference type="AlphaFoldDB" id="A0A7H0HHQ0"/>
<dbReference type="KEGG" id="amon:H9L24_03855"/>
<proteinExistence type="predicted"/>
<accession>A0A7H0HHQ0</accession>
<sequence>MTEAVAVEPQRLRFVRRPSPVLVEHRPLYKITQLLLVLQMSSRGGKSTLPRLHLFNWALKSTDRIQKLVDAAKAKVLNMTAWGFDPALAIAIRFAVAENLVEATSTGYQLTEKGRGFITEVLKDADAFAPERKLLMQIGKDITEGMVEKVAKGWESA</sequence>
<dbReference type="EMBL" id="CP060790">
    <property type="protein sequence ID" value="QNP60066.1"/>
    <property type="molecule type" value="Genomic_DNA"/>
</dbReference>
<evidence type="ECO:0000313" key="2">
    <source>
        <dbReference type="Proteomes" id="UP000516057"/>
    </source>
</evidence>
<dbReference type="RefSeq" id="WP_187737047.1">
    <property type="nucleotide sequence ID" value="NZ_CP060790.1"/>
</dbReference>
<reference evidence="1 2" key="1">
    <citation type="submission" date="2020-08" db="EMBL/GenBank/DDBJ databases">
        <title>Genome sequence of Acidovorax monticola KACC 19171T.</title>
        <authorList>
            <person name="Hyun D.-W."/>
            <person name="Bae J.-W."/>
        </authorList>
    </citation>
    <scope>NUCLEOTIDE SEQUENCE [LARGE SCALE GENOMIC DNA]</scope>
    <source>
        <strain evidence="1 2">KACC 19171</strain>
    </source>
</reference>
<name>A0A7H0HHQ0_9BURK</name>
<keyword evidence="2" id="KW-1185">Reference proteome</keyword>
<dbReference type="Proteomes" id="UP000516057">
    <property type="component" value="Chromosome"/>
</dbReference>
<protein>
    <submittedName>
        <fullName evidence="1">Uncharacterized protein</fullName>
    </submittedName>
</protein>
<evidence type="ECO:0000313" key="1">
    <source>
        <dbReference type="EMBL" id="QNP60066.1"/>
    </source>
</evidence>
<gene>
    <name evidence="1" type="ORF">H9L24_03855</name>
</gene>
<organism evidence="1 2">
    <name type="scientific">Paenacidovorax monticola</name>
    <dbReference type="NCBI Taxonomy" id="1926868"/>
    <lineage>
        <taxon>Bacteria</taxon>
        <taxon>Pseudomonadati</taxon>
        <taxon>Pseudomonadota</taxon>
        <taxon>Betaproteobacteria</taxon>
        <taxon>Burkholderiales</taxon>
        <taxon>Comamonadaceae</taxon>
        <taxon>Paenacidovorax</taxon>
    </lineage>
</organism>